<accession>F4PSQ0</accession>
<evidence type="ECO:0000256" key="13">
    <source>
        <dbReference type="SAM" id="Phobius"/>
    </source>
</evidence>
<dbReference type="SUPFAM" id="SSF55856">
    <property type="entry name" value="Cytochrome b5-like heme/steroid binding domain"/>
    <property type="match status" value="1"/>
</dbReference>
<feature type="transmembrane region" description="Helical" evidence="13">
    <location>
        <begin position="431"/>
        <end position="449"/>
    </location>
</feature>
<dbReference type="AlphaFoldDB" id="F4PSQ0"/>
<dbReference type="SMART" id="SM01117">
    <property type="entry name" value="Cyt-b5"/>
    <property type="match status" value="1"/>
</dbReference>
<feature type="transmembrane region" description="Helical" evidence="13">
    <location>
        <begin position="160"/>
        <end position="181"/>
    </location>
</feature>
<organism evidence="15 16">
    <name type="scientific">Cavenderia fasciculata</name>
    <name type="common">Slime mold</name>
    <name type="synonym">Dictyostelium fasciculatum</name>
    <dbReference type="NCBI Taxonomy" id="261658"/>
    <lineage>
        <taxon>Eukaryota</taxon>
        <taxon>Amoebozoa</taxon>
        <taxon>Evosea</taxon>
        <taxon>Eumycetozoa</taxon>
        <taxon>Dictyostelia</taxon>
        <taxon>Acytosteliales</taxon>
        <taxon>Cavenderiaceae</taxon>
        <taxon>Cavenderia</taxon>
    </lineage>
</organism>
<dbReference type="STRING" id="1054147.F4PSQ0"/>
<dbReference type="OrthoDB" id="10260134at2759"/>
<evidence type="ECO:0000313" key="16">
    <source>
        <dbReference type="Proteomes" id="UP000007797"/>
    </source>
</evidence>
<dbReference type="Gene3D" id="3.10.120.10">
    <property type="entry name" value="Cytochrome b5-like heme/steroid binding domain"/>
    <property type="match status" value="1"/>
</dbReference>
<keyword evidence="16" id="KW-1185">Reference proteome</keyword>
<keyword evidence="5" id="KW-0479">Metal-binding</keyword>
<proteinExistence type="inferred from homology"/>
<dbReference type="GO" id="GO:0006636">
    <property type="term" value="P:unsaturated fatty acid biosynthetic process"/>
    <property type="evidence" value="ECO:0007669"/>
    <property type="project" value="TreeGrafter"/>
</dbReference>
<keyword evidence="10" id="KW-0443">Lipid metabolism</keyword>
<evidence type="ECO:0000256" key="11">
    <source>
        <dbReference type="ARBA" id="ARBA00023136"/>
    </source>
</evidence>
<evidence type="ECO:0000256" key="5">
    <source>
        <dbReference type="ARBA" id="ARBA00022723"/>
    </source>
</evidence>
<keyword evidence="11 13" id="KW-0472">Membrane</keyword>
<comment type="similarity">
    <text evidence="2">Belongs to the fatty acid desaturase type 1 family.</text>
</comment>
<keyword evidence="12" id="KW-0275">Fatty acid biosynthesis</keyword>
<keyword evidence="8" id="KW-0560">Oxidoreductase</keyword>
<feature type="transmembrane region" description="Helical" evidence="13">
    <location>
        <begin position="65"/>
        <end position="82"/>
    </location>
</feature>
<dbReference type="EMBL" id="GL883010">
    <property type="protein sequence ID" value="EGG21528.1"/>
    <property type="molecule type" value="Genomic_DNA"/>
</dbReference>
<dbReference type="GO" id="GO:0005789">
    <property type="term" value="C:endoplasmic reticulum membrane"/>
    <property type="evidence" value="ECO:0007669"/>
    <property type="project" value="TreeGrafter"/>
</dbReference>
<dbReference type="Pfam" id="PF00173">
    <property type="entry name" value="Cyt-b5"/>
    <property type="match status" value="1"/>
</dbReference>
<evidence type="ECO:0000256" key="8">
    <source>
        <dbReference type="ARBA" id="ARBA00023002"/>
    </source>
</evidence>
<dbReference type="KEGG" id="dfa:DFA_01414"/>
<dbReference type="GO" id="GO:0004768">
    <property type="term" value="F:stearoyl-CoA 9-desaturase activity"/>
    <property type="evidence" value="ECO:0007669"/>
    <property type="project" value="TreeGrafter"/>
</dbReference>
<feature type="transmembrane region" description="Helical" evidence="13">
    <location>
        <begin position="287"/>
        <end position="307"/>
    </location>
</feature>
<comment type="subcellular location">
    <subcellularLocation>
        <location evidence="1">Membrane</location>
        <topology evidence="1">Multi-pass membrane protein</topology>
    </subcellularLocation>
</comment>
<name>F4PSQ0_CACFS</name>
<reference evidence="16" key="1">
    <citation type="journal article" date="2011" name="Genome Res.">
        <title>Phylogeny-wide analysis of social amoeba genomes highlights ancient origins for complex intercellular communication.</title>
        <authorList>
            <person name="Heidel A.J."/>
            <person name="Lawal H.M."/>
            <person name="Felder M."/>
            <person name="Schilde C."/>
            <person name="Helps N.R."/>
            <person name="Tunggal B."/>
            <person name="Rivero F."/>
            <person name="John U."/>
            <person name="Schleicher M."/>
            <person name="Eichinger L."/>
            <person name="Platzer M."/>
            <person name="Noegel A.A."/>
            <person name="Schaap P."/>
            <person name="Gloeckner G."/>
        </authorList>
    </citation>
    <scope>NUCLEOTIDE SEQUENCE [LARGE SCALE GENOMIC DNA]</scope>
    <source>
        <strain evidence="16">SH3</strain>
    </source>
</reference>
<dbReference type="InterPro" id="IPR001522">
    <property type="entry name" value="FADS-1_CS"/>
</dbReference>
<evidence type="ECO:0000256" key="7">
    <source>
        <dbReference type="ARBA" id="ARBA00022989"/>
    </source>
</evidence>
<dbReference type="InterPro" id="IPR036400">
    <property type="entry name" value="Cyt_B5-like_heme/steroid_sf"/>
</dbReference>
<dbReference type="PANTHER" id="PTHR11351:SF29">
    <property type="entry name" value="DELTA 9 FATTY ACID DESATURASE"/>
    <property type="match status" value="1"/>
</dbReference>
<dbReference type="InterPro" id="IPR015876">
    <property type="entry name" value="Acyl-CoA_DS"/>
</dbReference>
<evidence type="ECO:0000256" key="9">
    <source>
        <dbReference type="ARBA" id="ARBA00023004"/>
    </source>
</evidence>
<evidence type="ECO:0000256" key="12">
    <source>
        <dbReference type="ARBA" id="ARBA00023160"/>
    </source>
</evidence>
<dbReference type="CDD" id="cd03505">
    <property type="entry name" value="Delta9-FADS-like"/>
    <property type="match status" value="1"/>
</dbReference>
<evidence type="ECO:0000256" key="6">
    <source>
        <dbReference type="ARBA" id="ARBA00022832"/>
    </source>
</evidence>
<evidence type="ECO:0000256" key="10">
    <source>
        <dbReference type="ARBA" id="ARBA00023098"/>
    </source>
</evidence>
<dbReference type="PANTHER" id="PTHR11351">
    <property type="entry name" value="ACYL-COA DESATURASE"/>
    <property type="match status" value="1"/>
</dbReference>
<dbReference type="OMA" id="HEFPYDY"/>
<keyword evidence="3" id="KW-0444">Lipid biosynthesis</keyword>
<evidence type="ECO:0000313" key="15">
    <source>
        <dbReference type="EMBL" id="EGG21528.1"/>
    </source>
</evidence>
<feature type="transmembrane region" description="Helical" evidence="13">
    <location>
        <begin position="313"/>
        <end position="334"/>
    </location>
</feature>
<dbReference type="GO" id="GO:0005506">
    <property type="term" value="F:iron ion binding"/>
    <property type="evidence" value="ECO:0007669"/>
    <property type="project" value="TreeGrafter"/>
</dbReference>
<evidence type="ECO:0000256" key="3">
    <source>
        <dbReference type="ARBA" id="ARBA00022516"/>
    </source>
</evidence>
<dbReference type="PROSITE" id="PS00476">
    <property type="entry name" value="FATTY_ACID_DESATUR_1"/>
    <property type="match status" value="1"/>
</dbReference>
<dbReference type="RefSeq" id="XP_004359378.1">
    <property type="nucleotide sequence ID" value="XM_004359321.1"/>
</dbReference>
<keyword evidence="9" id="KW-0408">Iron</keyword>
<feature type="transmembrane region" description="Helical" evidence="13">
    <location>
        <begin position="94"/>
        <end position="111"/>
    </location>
</feature>
<dbReference type="PROSITE" id="PS50255">
    <property type="entry name" value="CYTOCHROME_B5_2"/>
    <property type="match status" value="1"/>
</dbReference>
<keyword evidence="6" id="KW-0276">Fatty acid metabolism</keyword>
<dbReference type="PRINTS" id="PR00363">
    <property type="entry name" value="CYTOCHROMEB5"/>
</dbReference>
<evidence type="ECO:0000256" key="1">
    <source>
        <dbReference type="ARBA" id="ARBA00004141"/>
    </source>
</evidence>
<feature type="transmembrane region" description="Helical" evidence="13">
    <location>
        <begin position="41"/>
        <end position="59"/>
    </location>
</feature>
<dbReference type="Pfam" id="PF00487">
    <property type="entry name" value="FA_desaturase"/>
    <property type="match status" value="1"/>
</dbReference>
<protein>
    <submittedName>
        <fullName evidence="15">Delta 9 fatty acid desaturase</fullName>
    </submittedName>
</protein>
<dbReference type="InterPro" id="IPR001199">
    <property type="entry name" value="Cyt_B5-like_heme/steroid-bd"/>
</dbReference>
<keyword evidence="7 13" id="KW-1133">Transmembrane helix</keyword>
<evidence type="ECO:0000256" key="2">
    <source>
        <dbReference type="ARBA" id="ARBA00009295"/>
    </source>
</evidence>
<dbReference type="Proteomes" id="UP000007797">
    <property type="component" value="Unassembled WGS sequence"/>
</dbReference>
<gene>
    <name evidence="15" type="ORF">DFA_01414</name>
</gene>
<dbReference type="PRINTS" id="PR00075">
    <property type="entry name" value="FACDDSATRASE"/>
</dbReference>
<dbReference type="InterPro" id="IPR005804">
    <property type="entry name" value="FA_desaturase_dom"/>
</dbReference>
<evidence type="ECO:0000259" key="14">
    <source>
        <dbReference type="PROSITE" id="PS50255"/>
    </source>
</evidence>
<dbReference type="GeneID" id="14873380"/>
<sequence>MTATVASSPISSTVQEVLHEMVSKLPKDIFEKSTSKATRRILVSVGLVTAGVVMIYNLPWYLLPLGWLFMGTACCGLFSVGYACGKNLLFKNRAINYTVGTILMLPLMYPFEYWKRSTGEVRDYVRDLAKGPYWWLMSLRQWATSNVASLDSRRMLLSAAALYLFASIFLPLMTYGFGLWVPRFVQYLTQDFNIGVILARLQTQAENSVNAVIDFPPAYKWKEAYHVLKKEYQLNISEENIMDVLLKVGPLAKKIICPQPEQEQQQQPLEAPKKKSIFDGKPWYEKVVWTTTIFIFATPLLSMYGIATSPFNWKTYVTAFCSYYIAGIGITAGYHRLFSHRSYDAVWPVRVILTLMGTTAFEMSVIDWCHDHRAHHRFTDTDKDPYNVKKGFWWAHMGWLIFKREEEPDADVTDLKNDWVLYYQHKYYTPLSLFFGIFLPTWICGHYWGDWRGGFFIAGIASKVLMMQCTFCINSLAHYLGEATYTDQKSPRDSAITSLVTFGEGYHNFHHEFPYDYRNGIHHSAYDPGKWLIGFLSWFGLSYNLKRFPAELFEKGKIQMAEKKAADARAKLFWGKPLDQLDIIDRETVKRTCADKGKKWIIIHDIVYDVEEFQAKHPGGVQFIKDYIGKDASKAFDGLVYNHSFAARNILDTYRIAKLK</sequence>
<evidence type="ECO:0000256" key="4">
    <source>
        <dbReference type="ARBA" id="ARBA00022692"/>
    </source>
</evidence>
<keyword evidence="4 13" id="KW-0812">Transmembrane</keyword>
<feature type="domain" description="Cytochrome b5 heme-binding" evidence="14">
    <location>
        <begin position="581"/>
        <end position="660"/>
    </location>
</feature>